<proteinExistence type="predicted"/>
<comment type="caution">
    <text evidence="1">The sequence shown here is derived from an EMBL/GenBank/DDBJ whole genome shotgun (WGS) entry which is preliminary data.</text>
</comment>
<dbReference type="SUPFAM" id="SSF48371">
    <property type="entry name" value="ARM repeat"/>
    <property type="match status" value="1"/>
</dbReference>
<dbReference type="GO" id="GO:0016491">
    <property type="term" value="F:oxidoreductase activity"/>
    <property type="evidence" value="ECO:0007669"/>
    <property type="project" value="TreeGrafter"/>
</dbReference>
<name>X1D1Z9_9ZZZZ</name>
<organism evidence="1">
    <name type="scientific">marine sediment metagenome</name>
    <dbReference type="NCBI Taxonomy" id="412755"/>
    <lineage>
        <taxon>unclassified sequences</taxon>
        <taxon>metagenomes</taxon>
        <taxon>ecological metagenomes</taxon>
    </lineage>
</organism>
<evidence type="ECO:0008006" key="2">
    <source>
        <dbReference type="Google" id="ProtNLM"/>
    </source>
</evidence>
<dbReference type="EMBL" id="BART01027115">
    <property type="protein sequence ID" value="GAG90496.1"/>
    <property type="molecule type" value="Genomic_DNA"/>
</dbReference>
<dbReference type="AlphaFoldDB" id="X1D1Z9"/>
<protein>
    <recommendedName>
        <fullName evidence="2">HEAT repeat domain-containing protein</fullName>
    </recommendedName>
</protein>
<feature type="non-terminal residue" evidence="1">
    <location>
        <position position="179"/>
    </location>
</feature>
<dbReference type="InterPro" id="IPR016024">
    <property type="entry name" value="ARM-type_fold"/>
</dbReference>
<dbReference type="InterPro" id="IPR011989">
    <property type="entry name" value="ARM-like"/>
</dbReference>
<evidence type="ECO:0000313" key="1">
    <source>
        <dbReference type="EMBL" id="GAG90496.1"/>
    </source>
</evidence>
<dbReference type="PANTHER" id="PTHR12697:SF5">
    <property type="entry name" value="DEOXYHYPUSINE HYDROXYLASE"/>
    <property type="match status" value="1"/>
</dbReference>
<dbReference type="SMART" id="SM00567">
    <property type="entry name" value="EZ_HEAT"/>
    <property type="match status" value="4"/>
</dbReference>
<dbReference type="PANTHER" id="PTHR12697">
    <property type="entry name" value="PBS LYASE HEAT-LIKE PROTEIN"/>
    <property type="match status" value="1"/>
</dbReference>
<dbReference type="InterPro" id="IPR004155">
    <property type="entry name" value="PBS_lyase_HEAT"/>
</dbReference>
<gene>
    <name evidence="1" type="ORF">S01H4_48158</name>
</gene>
<accession>X1D1Z9</accession>
<reference evidence="1" key="1">
    <citation type="journal article" date="2014" name="Front. Microbiol.">
        <title>High frequency of phylogenetically diverse reductive dehalogenase-homologous genes in deep subseafloor sedimentary metagenomes.</title>
        <authorList>
            <person name="Kawai M."/>
            <person name="Futagami T."/>
            <person name="Toyoda A."/>
            <person name="Takaki Y."/>
            <person name="Nishi S."/>
            <person name="Hori S."/>
            <person name="Arai W."/>
            <person name="Tsubouchi T."/>
            <person name="Morono Y."/>
            <person name="Uchiyama I."/>
            <person name="Ito T."/>
            <person name="Fujiyama A."/>
            <person name="Inagaki F."/>
            <person name="Takami H."/>
        </authorList>
    </citation>
    <scope>NUCLEOTIDE SEQUENCE</scope>
    <source>
        <strain evidence="1">Expedition CK06-06</strain>
    </source>
</reference>
<sequence>MTGYGCGPQTKREYDTLKELRPFVPKSPAARQKKIEDKSDIKVLTALLADEDPGVVMRAAAVLGESGDARAAPPLIDMLEHKDPSLRFVVSKALIHLGPIAVPALIDILNQTNPTVISATVEILAKIGDDRAVEPLSGLLKYHRTDGIGLAIISALGVLGEEEVVPALIEMLQIRDSQV</sequence>
<dbReference type="Gene3D" id="1.25.10.10">
    <property type="entry name" value="Leucine-rich Repeat Variant"/>
    <property type="match status" value="1"/>
</dbReference>
<dbReference type="Pfam" id="PF13646">
    <property type="entry name" value="HEAT_2"/>
    <property type="match status" value="2"/>
</dbReference>